<dbReference type="GO" id="GO:0003677">
    <property type="term" value="F:DNA binding"/>
    <property type="evidence" value="ECO:0007669"/>
    <property type="project" value="InterPro"/>
</dbReference>
<dbReference type="PANTHER" id="PTHR33360">
    <property type="entry name" value="TRANSPOSASE FOR INSERTION SEQUENCE ELEMENT IS200"/>
    <property type="match status" value="1"/>
</dbReference>
<evidence type="ECO:0000313" key="3">
    <source>
        <dbReference type="Proteomes" id="UP000604083"/>
    </source>
</evidence>
<dbReference type="NCBIfam" id="NF033573">
    <property type="entry name" value="transpos_IS200"/>
    <property type="match status" value="1"/>
</dbReference>
<dbReference type="Pfam" id="PF01797">
    <property type="entry name" value="Y1_Tnp"/>
    <property type="match status" value="1"/>
</dbReference>
<sequence length="149" mass="17091">MGSTHSSLHYHLVFSTRKRESWFEADFRPPLFAYLGGVVRGLKGVPHAVGGVADHVHLLVGLRPAHCLSDFMRDLKADSSKWIKGKLQRKAFGWQSGYGAFSVGAPDLEKVRQYVLSQEEHHRKLSFEDEYLAFLRRGLVEYDERYLWG</sequence>
<gene>
    <name evidence="2" type="primary">tnpA</name>
    <name evidence="2" type="ORF">JIN78_12470</name>
</gene>
<dbReference type="GO" id="GO:0004803">
    <property type="term" value="F:transposase activity"/>
    <property type="evidence" value="ECO:0007669"/>
    <property type="project" value="InterPro"/>
</dbReference>
<keyword evidence="3" id="KW-1185">Reference proteome</keyword>
<evidence type="ECO:0000313" key="2">
    <source>
        <dbReference type="EMBL" id="MBK1834876.1"/>
    </source>
</evidence>
<dbReference type="SUPFAM" id="SSF143422">
    <property type="entry name" value="Transposase IS200-like"/>
    <property type="match status" value="1"/>
</dbReference>
<dbReference type="EMBL" id="JAENIO010000034">
    <property type="protein sequence ID" value="MBK1834876.1"/>
    <property type="molecule type" value="Genomic_DNA"/>
</dbReference>
<dbReference type="InterPro" id="IPR002686">
    <property type="entry name" value="Transposase_17"/>
</dbReference>
<dbReference type="AlphaFoldDB" id="A0A934RUT6"/>
<protein>
    <submittedName>
        <fullName evidence="2">IS200/IS605 family transposase</fullName>
    </submittedName>
</protein>
<dbReference type="SMART" id="SM01321">
    <property type="entry name" value="Y1_Tnp"/>
    <property type="match status" value="1"/>
</dbReference>
<dbReference type="Proteomes" id="UP000604083">
    <property type="component" value="Unassembled WGS sequence"/>
</dbReference>
<proteinExistence type="predicted"/>
<dbReference type="Gene3D" id="3.30.70.1290">
    <property type="entry name" value="Transposase IS200-like"/>
    <property type="match status" value="1"/>
</dbReference>
<dbReference type="InterPro" id="IPR036515">
    <property type="entry name" value="Transposase_17_sf"/>
</dbReference>
<dbReference type="GO" id="GO:0006313">
    <property type="term" value="P:DNA transposition"/>
    <property type="evidence" value="ECO:0007669"/>
    <property type="project" value="InterPro"/>
</dbReference>
<comment type="caution">
    <text evidence="2">The sequence shown here is derived from an EMBL/GenBank/DDBJ whole genome shotgun (WGS) entry which is preliminary data.</text>
</comment>
<evidence type="ECO:0000259" key="1">
    <source>
        <dbReference type="SMART" id="SM01321"/>
    </source>
</evidence>
<organism evidence="2 3">
    <name type="scientific">Roseibacillus ishigakijimensis</name>
    <dbReference type="NCBI Taxonomy" id="454146"/>
    <lineage>
        <taxon>Bacteria</taxon>
        <taxon>Pseudomonadati</taxon>
        <taxon>Verrucomicrobiota</taxon>
        <taxon>Verrucomicrobiia</taxon>
        <taxon>Verrucomicrobiales</taxon>
        <taxon>Verrucomicrobiaceae</taxon>
        <taxon>Roseibacillus</taxon>
    </lineage>
</organism>
<dbReference type="RefSeq" id="WP_200392308.1">
    <property type="nucleotide sequence ID" value="NZ_JAENIO010000034.1"/>
</dbReference>
<dbReference type="PANTHER" id="PTHR33360:SF2">
    <property type="entry name" value="TRANSPOSASE FOR INSERTION SEQUENCE ELEMENT IS200"/>
    <property type="match status" value="1"/>
</dbReference>
<accession>A0A934RUT6</accession>
<feature type="domain" description="Transposase IS200-like" evidence="1">
    <location>
        <begin position="5"/>
        <end position="118"/>
    </location>
</feature>
<name>A0A934RUT6_9BACT</name>
<reference evidence="2" key="1">
    <citation type="submission" date="2021-01" db="EMBL/GenBank/DDBJ databases">
        <title>Modified the classification status of verrucomicrobia.</title>
        <authorList>
            <person name="Feng X."/>
        </authorList>
    </citation>
    <scope>NUCLEOTIDE SEQUENCE</scope>
    <source>
        <strain evidence="2">KCTC 12986</strain>
    </source>
</reference>